<evidence type="ECO:0000256" key="4">
    <source>
        <dbReference type="SAM" id="Phobius"/>
    </source>
</evidence>
<dbReference type="PANTHER" id="PTHR42715">
    <property type="entry name" value="BETA-GLUCOSIDASE"/>
    <property type="match status" value="1"/>
</dbReference>
<dbReference type="Proteomes" id="UP000438182">
    <property type="component" value="Unassembled WGS sequence"/>
</dbReference>
<dbReference type="SMART" id="SM01217">
    <property type="entry name" value="Fn3_like"/>
    <property type="match status" value="1"/>
</dbReference>
<dbReference type="EMBL" id="WSTA01000012">
    <property type="protein sequence ID" value="MWB97753.1"/>
    <property type="molecule type" value="Genomic_DNA"/>
</dbReference>
<dbReference type="SUPFAM" id="SSF52279">
    <property type="entry name" value="Beta-D-glucan exohydrolase, C-terminal domain"/>
    <property type="match status" value="1"/>
</dbReference>
<gene>
    <name evidence="6" type="ORF">GB864_04195</name>
</gene>
<accession>A0A6I4NU35</accession>
<feature type="region of interest" description="Disordered" evidence="3">
    <location>
        <begin position="24"/>
        <end position="76"/>
    </location>
</feature>
<dbReference type="PANTHER" id="PTHR42715:SF10">
    <property type="entry name" value="BETA-GLUCOSIDASE"/>
    <property type="match status" value="1"/>
</dbReference>
<dbReference type="RefSeq" id="WP_160423102.1">
    <property type="nucleotide sequence ID" value="NZ_WSTA01000012.1"/>
</dbReference>
<comment type="similarity">
    <text evidence="1">Belongs to the glycosyl hydrolase 3 family.</text>
</comment>
<evidence type="ECO:0000256" key="2">
    <source>
        <dbReference type="ARBA" id="ARBA00022801"/>
    </source>
</evidence>
<evidence type="ECO:0000256" key="1">
    <source>
        <dbReference type="ARBA" id="ARBA00005336"/>
    </source>
</evidence>
<dbReference type="SUPFAM" id="SSF51445">
    <property type="entry name" value="(Trans)glycosidases"/>
    <property type="match status" value="1"/>
</dbReference>
<keyword evidence="4" id="KW-1133">Transmembrane helix</keyword>
<dbReference type="InterPro" id="IPR002772">
    <property type="entry name" value="Glyco_hydro_3_C"/>
</dbReference>
<evidence type="ECO:0000256" key="3">
    <source>
        <dbReference type="SAM" id="MobiDB-lite"/>
    </source>
</evidence>
<organism evidence="6 7">
    <name type="scientific">Agromyces seonyuensis</name>
    <dbReference type="NCBI Taxonomy" id="2662446"/>
    <lineage>
        <taxon>Bacteria</taxon>
        <taxon>Bacillati</taxon>
        <taxon>Actinomycetota</taxon>
        <taxon>Actinomycetes</taxon>
        <taxon>Micrococcales</taxon>
        <taxon>Microbacteriaceae</taxon>
        <taxon>Agromyces</taxon>
    </lineage>
</organism>
<keyword evidence="2" id="KW-0378">Hydrolase</keyword>
<sequence>MATRKELKQAAKVRLAAEKAAKLQRKNELAAMSPDDRKAAKAADREAAKSAKTARTAERKAARASSSRAERREAKRAERAYRRLKARPRRIAGWGVGAVAVVGIVALAAPYASGIGRLTSIAFTDDTPEAAAARAAAAPVSEAISDEGIVLLENEDGVLPLTDGAVNVFSFASFNLQMGGGGSGGAANADAPTLFEALQAQGVAYNEDLYATMEEAGAKHEAGASNAFVQIAGGLLGAGGSGEPAPDYLTDVVMAQAAEYSDTAIVVVGDIGSEGSDFTADRLRLSDTQTALLDRVSASIPNVVVIVNSGNQMELGFLQDYPAIKAALWIGAPGPAGTTSLAKVLTGAVNPSGRLTDTYAYDVESAPATENLGNHTYDNVARSFLDYEEGIYVGYRYYETRYEGDGAGYAAAVQYPFGHGLSYTTFDWQAAEPVVTDETATLDVTVSNTGDTAGKDVVQAYFSAPYTPGGIEKSAIELAGFAKTSLLEPGASETVTITFDVRDMSSWSEEAGAYVLEPGTYGIDVSRNVHEPVASFETVVADEVVYTTDDATGTELANQFADASGELTTLSRDDWEGTWPAAPEAGTVASDELLAFMDPALEPVTTGAAPTYGAENGLQLEDLEGLGYDDPKWGEFLDQLTLDEQIDLFSYGAYRTVAVERLGIPAITLLDSPAGLNSLFSPLDSARYPAEIVIAATWNDELAYAVGESVAAEAKAVGVDVWYAPGMNLHRTPMGGRDFEYFSEDPLLSGKMGAAMVSGSEDNGVPTTMKHFALNDQEVAARSGINVFASEQTLRELYLRPFEITVKESPVSGVMSSFINIGGNWAGGYDNLLIGVLRDEWGFEGFVSTDAVLGSWMDPVQAVLGGNDLFLSALNPSSSVSALRDAAETDPIGIGDGLRDRVHAVLFTMLKTNQFD</sequence>
<keyword evidence="4" id="KW-0472">Membrane</keyword>
<dbReference type="InterPro" id="IPR036962">
    <property type="entry name" value="Glyco_hydro_3_N_sf"/>
</dbReference>
<proteinExistence type="inferred from homology"/>
<feature type="compositionally biased region" description="Basic and acidic residues" evidence="3">
    <location>
        <begin position="24"/>
        <end position="61"/>
    </location>
</feature>
<dbReference type="InterPro" id="IPR050288">
    <property type="entry name" value="Cellulose_deg_GH3"/>
</dbReference>
<dbReference type="PRINTS" id="PR00133">
    <property type="entry name" value="GLHYDRLASE3"/>
</dbReference>
<dbReference type="Pfam" id="PF14310">
    <property type="entry name" value="Fn3-like"/>
    <property type="match status" value="1"/>
</dbReference>
<dbReference type="GO" id="GO:0005975">
    <property type="term" value="P:carbohydrate metabolic process"/>
    <property type="evidence" value="ECO:0007669"/>
    <property type="project" value="InterPro"/>
</dbReference>
<protein>
    <submittedName>
        <fullName evidence="6">Beta-glucosidase</fullName>
    </submittedName>
</protein>
<keyword evidence="4" id="KW-0812">Transmembrane</keyword>
<dbReference type="Gene3D" id="2.60.40.10">
    <property type="entry name" value="Immunoglobulins"/>
    <property type="match status" value="1"/>
</dbReference>
<keyword evidence="7" id="KW-1185">Reference proteome</keyword>
<evidence type="ECO:0000313" key="6">
    <source>
        <dbReference type="EMBL" id="MWB97753.1"/>
    </source>
</evidence>
<name>A0A6I4NU35_9MICO</name>
<dbReference type="Gene3D" id="3.20.20.300">
    <property type="entry name" value="Glycoside hydrolase, family 3, N-terminal domain"/>
    <property type="match status" value="1"/>
</dbReference>
<dbReference type="Pfam" id="PF00933">
    <property type="entry name" value="Glyco_hydro_3"/>
    <property type="match status" value="1"/>
</dbReference>
<dbReference type="GO" id="GO:0004553">
    <property type="term" value="F:hydrolase activity, hydrolyzing O-glycosyl compounds"/>
    <property type="evidence" value="ECO:0007669"/>
    <property type="project" value="InterPro"/>
</dbReference>
<dbReference type="Gene3D" id="3.40.50.1700">
    <property type="entry name" value="Glycoside hydrolase family 3 C-terminal domain"/>
    <property type="match status" value="1"/>
</dbReference>
<dbReference type="InterPro" id="IPR001764">
    <property type="entry name" value="Glyco_hydro_3_N"/>
</dbReference>
<dbReference type="InterPro" id="IPR026891">
    <property type="entry name" value="Fn3-like"/>
</dbReference>
<dbReference type="InterPro" id="IPR036881">
    <property type="entry name" value="Glyco_hydro_3_C_sf"/>
</dbReference>
<feature type="domain" description="Fibronectin type III-like" evidence="5">
    <location>
        <begin position="456"/>
        <end position="529"/>
    </location>
</feature>
<evidence type="ECO:0000259" key="5">
    <source>
        <dbReference type="SMART" id="SM01217"/>
    </source>
</evidence>
<reference evidence="6 7" key="1">
    <citation type="submission" date="2019-12" db="EMBL/GenBank/DDBJ databases">
        <authorList>
            <person name="Kim Y.S."/>
        </authorList>
    </citation>
    <scope>NUCLEOTIDE SEQUENCE [LARGE SCALE GENOMIC DNA]</scope>
    <source>
        <strain evidence="6 7">MMS17-SY077</strain>
    </source>
</reference>
<dbReference type="InterPro" id="IPR013783">
    <property type="entry name" value="Ig-like_fold"/>
</dbReference>
<evidence type="ECO:0000313" key="7">
    <source>
        <dbReference type="Proteomes" id="UP000438182"/>
    </source>
</evidence>
<comment type="caution">
    <text evidence="6">The sequence shown here is derived from an EMBL/GenBank/DDBJ whole genome shotgun (WGS) entry which is preliminary data.</text>
</comment>
<dbReference type="Pfam" id="PF01915">
    <property type="entry name" value="Glyco_hydro_3_C"/>
    <property type="match status" value="1"/>
</dbReference>
<dbReference type="AlphaFoldDB" id="A0A6I4NU35"/>
<feature type="transmembrane region" description="Helical" evidence="4">
    <location>
        <begin position="91"/>
        <end position="112"/>
    </location>
</feature>
<dbReference type="InterPro" id="IPR017853">
    <property type="entry name" value="GH"/>
</dbReference>